<dbReference type="InterPro" id="IPR000489">
    <property type="entry name" value="Pterin-binding_dom"/>
</dbReference>
<dbReference type="EMBL" id="JRYO01000227">
    <property type="protein sequence ID" value="KHE90905.1"/>
    <property type="molecule type" value="Genomic_DNA"/>
</dbReference>
<dbReference type="PANTHER" id="PTHR45833">
    <property type="entry name" value="METHIONINE SYNTHASE"/>
    <property type="match status" value="1"/>
</dbReference>
<dbReference type="AlphaFoldDB" id="A0A0B0EJP9"/>
<evidence type="ECO:0000256" key="1">
    <source>
        <dbReference type="ARBA" id="ARBA00010398"/>
    </source>
</evidence>
<evidence type="ECO:0000313" key="6">
    <source>
        <dbReference type="Proteomes" id="UP000030652"/>
    </source>
</evidence>
<comment type="similarity">
    <text evidence="1">Belongs to the vitamin-B12 dependent methionine synthase family.</text>
</comment>
<dbReference type="Gene3D" id="3.20.20.20">
    <property type="entry name" value="Dihydropteroate synthase-like"/>
    <property type="match status" value="1"/>
</dbReference>
<evidence type="ECO:0000256" key="3">
    <source>
        <dbReference type="ARBA" id="ARBA00022679"/>
    </source>
</evidence>
<reference evidence="5 6" key="1">
    <citation type="submission" date="2014-10" db="EMBL/GenBank/DDBJ databases">
        <title>Draft genome of anammox bacterium scalindua brodae, obtained using differential coverage binning of sequence data from two enrichment reactors.</title>
        <authorList>
            <person name="Speth D.R."/>
            <person name="Russ L."/>
            <person name="Kartal B."/>
            <person name="Op den Camp H.J."/>
            <person name="Dutilh B.E."/>
            <person name="Jetten M.S."/>
        </authorList>
    </citation>
    <scope>NUCLEOTIDE SEQUENCE [LARGE SCALE GENOMIC DNA]</scope>
    <source>
        <strain evidence="5">RU1</strain>
    </source>
</reference>
<dbReference type="SUPFAM" id="SSF51717">
    <property type="entry name" value="Dihydropteroate synthetase-like"/>
    <property type="match status" value="1"/>
</dbReference>
<accession>A0A0B0EJP9</accession>
<proteinExistence type="inferred from homology"/>
<evidence type="ECO:0000256" key="2">
    <source>
        <dbReference type="ARBA" id="ARBA00022603"/>
    </source>
</evidence>
<dbReference type="NCBIfam" id="NF005719">
    <property type="entry name" value="PRK07535.1"/>
    <property type="match status" value="1"/>
</dbReference>
<dbReference type="eggNOG" id="COG1410">
    <property type="taxonomic scope" value="Bacteria"/>
</dbReference>
<keyword evidence="3" id="KW-0808">Transferase</keyword>
<dbReference type="InterPro" id="IPR050554">
    <property type="entry name" value="Met_Synthase/Corrinoid"/>
</dbReference>
<sequence>MITLAERINGMFLDVKKAIKERDPSVIHELARKQTEAGATYLDINVGTAAADQEDAMRWLVEATQEAVKTPIAIDSQKLSVIKAGLEVIKNDVMINSAQGDPEVLDTYMPLAKKHNAALICLTMNKEGIPQNVDTRIEIAAEIAGKALEHDMDMDKIFIDPILFTISVDQKQPAYMLEVFNQIKLISDPPPHITVGLSNLSQGTKEKSLISRTFLTMAIAAGMDTALMDVLDTELMDAAICAEMLLNKQIYSDSFLKAARR</sequence>
<dbReference type="Proteomes" id="UP000030652">
    <property type="component" value="Unassembled WGS sequence"/>
</dbReference>
<dbReference type="PROSITE" id="PS50972">
    <property type="entry name" value="PTERIN_BINDING"/>
    <property type="match status" value="1"/>
</dbReference>
<keyword evidence="2" id="KW-0489">Methyltransferase</keyword>
<dbReference type="InterPro" id="IPR011005">
    <property type="entry name" value="Dihydropteroate_synth-like_sf"/>
</dbReference>
<evidence type="ECO:0000259" key="4">
    <source>
        <dbReference type="PROSITE" id="PS50972"/>
    </source>
</evidence>
<dbReference type="GO" id="GO:0032259">
    <property type="term" value="P:methylation"/>
    <property type="evidence" value="ECO:0007669"/>
    <property type="project" value="UniProtKB-KW"/>
</dbReference>
<dbReference type="Pfam" id="PF00809">
    <property type="entry name" value="Pterin_bind"/>
    <property type="match status" value="1"/>
</dbReference>
<gene>
    <name evidence="5" type="ORF">SCABRO_03350</name>
</gene>
<feature type="domain" description="Pterin-binding" evidence="4">
    <location>
        <begin position="1"/>
        <end position="246"/>
    </location>
</feature>
<protein>
    <submittedName>
        <fullName evidence="5">Putative dihydropteroate synthase</fullName>
    </submittedName>
</protein>
<dbReference type="GO" id="GO:0008705">
    <property type="term" value="F:methionine synthase activity"/>
    <property type="evidence" value="ECO:0007669"/>
    <property type="project" value="TreeGrafter"/>
</dbReference>
<dbReference type="GO" id="GO:0042558">
    <property type="term" value="P:pteridine-containing compound metabolic process"/>
    <property type="evidence" value="ECO:0007669"/>
    <property type="project" value="InterPro"/>
</dbReference>
<organism evidence="5 6">
    <name type="scientific">Candidatus Scalindua brodae</name>
    <dbReference type="NCBI Taxonomy" id="237368"/>
    <lineage>
        <taxon>Bacteria</taxon>
        <taxon>Pseudomonadati</taxon>
        <taxon>Planctomycetota</taxon>
        <taxon>Candidatus Brocadiia</taxon>
        <taxon>Candidatus Brocadiales</taxon>
        <taxon>Candidatus Scalinduaceae</taxon>
        <taxon>Candidatus Scalindua</taxon>
    </lineage>
</organism>
<dbReference type="PANTHER" id="PTHR45833:SF2">
    <property type="entry name" value="BIFUNCTIONAL HOMOCYSTEINE S-METHYLTRANSFERASE_5,10-METHYLENETETRAHYDROFOLATE REDUCTASE"/>
    <property type="match status" value="1"/>
</dbReference>
<dbReference type="GO" id="GO:0005829">
    <property type="term" value="C:cytosol"/>
    <property type="evidence" value="ECO:0007669"/>
    <property type="project" value="TreeGrafter"/>
</dbReference>
<evidence type="ECO:0000313" key="5">
    <source>
        <dbReference type="EMBL" id="KHE90905.1"/>
    </source>
</evidence>
<comment type="caution">
    <text evidence="5">The sequence shown here is derived from an EMBL/GenBank/DDBJ whole genome shotgun (WGS) entry which is preliminary data.</text>
</comment>
<name>A0A0B0EJP9_9BACT</name>